<dbReference type="InterPro" id="IPR001584">
    <property type="entry name" value="Integrase_cat-core"/>
</dbReference>
<keyword evidence="6" id="KW-0378">Hydrolase</keyword>
<proteinExistence type="predicted"/>
<evidence type="ECO:0000313" key="11">
    <source>
        <dbReference type="RefSeq" id="XP_014663413.1"/>
    </source>
</evidence>
<dbReference type="Proteomes" id="UP000695022">
    <property type="component" value="Unplaced"/>
</dbReference>
<name>A0ABM1DTZ2_PRICU</name>
<evidence type="ECO:0000256" key="1">
    <source>
        <dbReference type="ARBA" id="ARBA00012493"/>
    </source>
</evidence>
<evidence type="ECO:0000256" key="3">
    <source>
        <dbReference type="ARBA" id="ARBA00022695"/>
    </source>
</evidence>
<dbReference type="Pfam" id="PF17917">
    <property type="entry name" value="RT_RNaseH"/>
    <property type="match status" value="1"/>
</dbReference>
<evidence type="ECO:0000256" key="8">
    <source>
        <dbReference type="SAM" id="MobiDB-lite"/>
    </source>
</evidence>
<evidence type="ECO:0000259" key="9">
    <source>
        <dbReference type="PROSITE" id="PS50994"/>
    </source>
</evidence>
<feature type="compositionally biased region" description="Basic residues" evidence="8">
    <location>
        <begin position="601"/>
        <end position="610"/>
    </location>
</feature>
<evidence type="ECO:0000256" key="6">
    <source>
        <dbReference type="ARBA" id="ARBA00022801"/>
    </source>
</evidence>
<dbReference type="InterPro" id="IPR043502">
    <property type="entry name" value="DNA/RNA_pol_sf"/>
</dbReference>
<reference evidence="11" key="1">
    <citation type="submission" date="2025-08" db="UniProtKB">
        <authorList>
            <consortium name="RefSeq"/>
        </authorList>
    </citation>
    <scope>IDENTIFICATION</scope>
</reference>
<dbReference type="PANTHER" id="PTHR37984">
    <property type="entry name" value="PROTEIN CBG26694"/>
    <property type="match status" value="1"/>
</dbReference>
<dbReference type="InterPro" id="IPR050951">
    <property type="entry name" value="Retrovirus_Pol_polyprotein"/>
</dbReference>
<dbReference type="GeneID" id="106806079"/>
<evidence type="ECO:0000256" key="2">
    <source>
        <dbReference type="ARBA" id="ARBA00022679"/>
    </source>
</evidence>
<dbReference type="CDD" id="cd09274">
    <property type="entry name" value="RNase_HI_RT_Ty3"/>
    <property type="match status" value="1"/>
</dbReference>
<dbReference type="PANTHER" id="PTHR37984:SF5">
    <property type="entry name" value="PROTEIN NYNRIN-LIKE"/>
    <property type="match status" value="1"/>
</dbReference>
<feature type="region of interest" description="Disordered" evidence="8">
    <location>
        <begin position="531"/>
        <end position="617"/>
    </location>
</feature>
<organism evidence="10 11">
    <name type="scientific">Priapulus caudatus</name>
    <name type="common">Priapulid worm</name>
    <dbReference type="NCBI Taxonomy" id="37621"/>
    <lineage>
        <taxon>Eukaryota</taxon>
        <taxon>Metazoa</taxon>
        <taxon>Ecdysozoa</taxon>
        <taxon>Scalidophora</taxon>
        <taxon>Priapulida</taxon>
        <taxon>Priapulimorpha</taxon>
        <taxon>Priapulimorphida</taxon>
        <taxon>Priapulidae</taxon>
        <taxon>Priapulus</taxon>
    </lineage>
</organism>
<dbReference type="Gene3D" id="3.30.420.10">
    <property type="entry name" value="Ribonuclease H-like superfamily/Ribonuclease H"/>
    <property type="match status" value="1"/>
</dbReference>
<dbReference type="InterPro" id="IPR041373">
    <property type="entry name" value="RT_RNaseH"/>
</dbReference>
<protein>
    <recommendedName>
        <fullName evidence="1">RNA-directed DNA polymerase</fullName>
        <ecNumber evidence="1">2.7.7.49</ecNumber>
    </recommendedName>
</protein>
<dbReference type="InterPro" id="IPR041588">
    <property type="entry name" value="Integrase_H2C2"/>
</dbReference>
<accession>A0ABM1DTZ2</accession>
<dbReference type="PROSITE" id="PS50994">
    <property type="entry name" value="INTEGRASE"/>
    <property type="match status" value="1"/>
</dbReference>
<keyword evidence="3" id="KW-0548">Nucleotidyltransferase</keyword>
<evidence type="ECO:0000256" key="7">
    <source>
        <dbReference type="ARBA" id="ARBA00022918"/>
    </source>
</evidence>
<dbReference type="InterPro" id="IPR036397">
    <property type="entry name" value="RNaseH_sf"/>
</dbReference>
<gene>
    <name evidence="11" type="primary">LOC106806079</name>
</gene>
<evidence type="ECO:0000313" key="10">
    <source>
        <dbReference type="Proteomes" id="UP000695022"/>
    </source>
</evidence>
<evidence type="ECO:0000256" key="4">
    <source>
        <dbReference type="ARBA" id="ARBA00022722"/>
    </source>
</evidence>
<keyword evidence="4" id="KW-0540">Nuclease</keyword>
<dbReference type="SUPFAM" id="SSF56672">
    <property type="entry name" value="DNA/RNA polymerases"/>
    <property type="match status" value="1"/>
</dbReference>
<keyword evidence="7" id="KW-0695">RNA-directed DNA polymerase</keyword>
<feature type="compositionally biased region" description="Basic and acidic residues" evidence="8">
    <location>
        <begin position="587"/>
        <end position="600"/>
    </location>
</feature>
<dbReference type="RefSeq" id="XP_014663413.1">
    <property type="nucleotide sequence ID" value="XM_014807927.1"/>
</dbReference>
<keyword evidence="5" id="KW-0255">Endonuclease</keyword>
<feature type="domain" description="Integrase catalytic" evidence="9">
    <location>
        <begin position="293"/>
        <end position="461"/>
    </location>
</feature>
<dbReference type="Gene3D" id="1.10.340.70">
    <property type="match status" value="1"/>
</dbReference>
<feature type="compositionally biased region" description="Basic and acidic residues" evidence="8">
    <location>
        <begin position="531"/>
        <end position="550"/>
    </location>
</feature>
<evidence type="ECO:0000256" key="5">
    <source>
        <dbReference type="ARBA" id="ARBA00022759"/>
    </source>
</evidence>
<dbReference type="EC" id="2.7.7.49" evidence="1"/>
<dbReference type="Pfam" id="PF00665">
    <property type="entry name" value="rve"/>
    <property type="match status" value="1"/>
</dbReference>
<keyword evidence="10" id="KW-1185">Reference proteome</keyword>
<dbReference type="SUPFAM" id="SSF53098">
    <property type="entry name" value="Ribonuclease H-like"/>
    <property type="match status" value="1"/>
</dbReference>
<dbReference type="InterPro" id="IPR012337">
    <property type="entry name" value="RNaseH-like_sf"/>
</dbReference>
<dbReference type="Pfam" id="PF17921">
    <property type="entry name" value="Integrase_H2C2"/>
    <property type="match status" value="1"/>
</dbReference>
<keyword evidence="2" id="KW-0808">Transferase</keyword>
<sequence length="636" mass="72164">MILRYRWALLQTHQKSESEPYCFIATRTGASARLPTCRRLSTSPSEITARFRRNPAIVFGLKKFYQYIWGRKFTLVTDHKPLISMFGPHKETPALAANRLARWALLLSQFDYEIEYRKTADHGNADALSRLPTGSDDNFDGEESEDDIDLVCAIRVLSLQVKPADAESLARESATDPVISKVMRYTREGWPPEHSAEKEPEMARFRKLEESLSICNGCLLHGSRVVIPANLRAQVLELLHLGHFGMQRMKQLARTAVYWPNIDDDIENTCRKCMACAEHQNKPSKPAVHPWMLPEKPWSRLHLDHAINFLGSNWLVLIDSYSKYPCIHPTQAITAKATIDLLEQDFAHFGYPHTLVTDNATTFHSAEFQAWCKDHGITHLTGAPYHPATNGAAERLVQTFKQAMKKSSLPPKKALNEFLIQYRRTPTSCGYSPSELLNGRQIRTKIDTLLPSPAHVAQGKQAKQATKSQRQEVAKLSHSYAVGDPVYAQYYGPRRDREPRWVPAIIKKRLGSRSVNVRVIPRGPTWRRHVEQLRPRYTSDEDYEPGEKPRPRTQNIAPDSPTDAPVDPAFQETPIQQPVPRGKKLRIPAEEPSHGPENLRRSKRASKPPKRLICQQLRLRGELSGSAGRCCGDARK</sequence>